<name>A0A8J7CFM7_9BACT</name>
<proteinExistence type="predicted"/>
<dbReference type="PANTHER" id="PTHR43671:SF13">
    <property type="entry name" value="SERINE_THREONINE-PROTEIN KINASE NEK2"/>
    <property type="match status" value="1"/>
</dbReference>
<dbReference type="InterPro" id="IPR000719">
    <property type="entry name" value="Prot_kinase_dom"/>
</dbReference>
<keyword evidence="3" id="KW-0547">Nucleotide-binding</keyword>
<dbReference type="InterPro" id="IPR050660">
    <property type="entry name" value="NEK_Ser/Thr_kinase"/>
</dbReference>
<feature type="non-terminal residue" evidence="7">
    <location>
        <position position="686"/>
    </location>
</feature>
<evidence type="ECO:0000256" key="5">
    <source>
        <dbReference type="ARBA" id="ARBA00022840"/>
    </source>
</evidence>
<evidence type="ECO:0000313" key="7">
    <source>
        <dbReference type="EMBL" id="MBD3869719.1"/>
    </source>
</evidence>
<dbReference type="GO" id="GO:0004674">
    <property type="term" value="F:protein serine/threonine kinase activity"/>
    <property type="evidence" value="ECO:0007669"/>
    <property type="project" value="UniProtKB-EC"/>
</dbReference>
<organism evidence="7 8">
    <name type="scientific">Candidatus Polarisedimenticola svalbardensis</name>
    <dbReference type="NCBI Taxonomy" id="2886004"/>
    <lineage>
        <taxon>Bacteria</taxon>
        <taxon>Pseudomonadati</taxon>
        <taxon>Acidobacteriota</taxon>
        <taxon>Candidatus Polarisedimenticolia</taxon>
        <taxon>Candidatus Polarisedimenticolales</taxon>
        <taxon>Candidatus Polarisedimenticolaceae</taxon>
        <taxon>Candidatus Polarisedimenticola</taxon>
    </lineage>
</organism>
<reference evidence="7 8" key="1">
    <citation type="submission" date="2020-08" db="EMBL/GenBank/DDBJ databases">
        <title>Acidobacteriota in marine sediments use diverse sulfur dissimilation pathways.</title>
        <authorList>
            <person name="Wasmund K."/>
        </authorList>
    </citation>
    <scope>NUCLEOTIDE SEQUENCE [LARGE SCALE GENOMIC DNA]</scope>
    <source>
        <strain evidence="7">MAG AM4</strain>
    </source>
</reference>
<dbReference type="GO" id="GO:0005524">
    <property type="term" value="F:ATP binding"/>
    <property type="evidence" value="ECO:0007669"/>
    <property type="project" value="UniProtKB-KW"/>
</dbReference>
<dbReference type="PROSITE" id="PS50011">
    <property type="entry name" value="PROTEIN_KINASE_DOM"/>
    <property type="match status" value="1"/>
</dbReference>
<evidence type="ECO:0000256" key="3">
    <source>
        <dbReference type="ARBA" id="ARBA00022741"/>
    </source>
</evidence>
<dbReference type="InterPro" id="IPR011042">
    <property type="entry name" value="6-blade_b-propeller_TolB-like"/>
</dbReference>
<dbReference type="SMART" id="SM00220">
    <property type="entry name" value="S_TKc"/>
    <property type="match status" value="1"/>
</dbReference>
<comment type="caution">
    <text evidence="7">The sequence shown here is derived from an EMBL/GenBank/DDBJ whole genome shotgun (WGS) entry which is preliminary data.</text>
</comment>
<evidence type="ECO:0000256" key="4">
    <source>
        <dbReference type="ARBA" id="ARBA00022777"/>
    </source>
</evidence>
<dbReference type="CDD" id="cd14014">
    <property type="entry name" value="STKc_PknB_like"/>
    <property type="match status" value="1"/>
</dbReference>
<dbReference type="Pfam" id="PF00069">
    <property type="entry name" value="Pkinase"/>
    <property type="match status" value="1"/>
</dbReference>
<dbReference type="SUPFAM" id="SSF56112">
    <property type="entry name" value="Protein kinase-like (PK-like)"/>
    <property type="match status" value="1"/>
</dbReference>
<dbReference type="InterPro" id="IPR011659">
    <property type="entry name" value="WD40"/>
</dbReference>
<sequence length="686" mass="75038">QGPIPIPRASSIFLQIAAGLEAAHDQGIIHRDLKPANVKLTPDESIDASSPYAGRVKILDFGLAAESSPSEVSVSEDSPTQPLPVTREGAIFGTAAYMSPEQARGRAMDKKTDIWAFGVCLYEALVGRRPFEGSDTALLLSSILTAEPDLDALPPGTPPRLRRLLMRCLRKETRERFHDIADVRLELEEIAVLGADSVEELPPPATGFGWGTLALAAFAIVMTAVALWSQFGSSSSADIPDAVRRFEIDIGTALPIYDWSIVSEFDLSPDGTHLAYVARLGETTQLYLRRLDEIGGTAVPGTEHALAPFFSPDGQWVAYYSANSEGQGNELRKVPVNGGPPQVLCNAWPPGGGTWLEDGTIIFTSTEPFTDHPVWDGSVQWGLFQISDNGGTPRLLTSVDRSAGGEAVHNRPSRLPGSRAVLFNIRRTGGAWAQPGGKTDEPDWDTATTEVALLDLESGSYRTVLADAHNATYSNSGHILFMHDQSLWAAPFHMGKLEVSGSERIVRDNLQSMFFPQTNSPYALDHRGSAVFLPAVEVPPHGRSLIWVDRSGGREPVDMPPANRIERPRVSPDGERILTVVHVVHSATANIWLHERSRPGSRMRLTFDGTHDQHPVWFPDSQQFLYVQRLEDDTFGTSYVFKTFRHRADGASRPESWPRTIPEVSPLSLPMVVLDDGVTVLYQEAP</sequence>
<evidence type="ECO:0000313" key="8">
    <source>
        <dbReference type="Proteomes" id="UP000648239"/>
    </source>
</evidence>
<gene>
    <name evidence="7" type="ORF">IFK94_16490</name>
</gene>
<feature type="domain" description="Protein kinase" evidence="6">
    <location>
        <begin position="1"/>
        <end position="190"/>
    </location>
</feature>
<keyword evidence="5" id="KW-0067">ATP-binding</keyword>
<dbReference type="EMBL" id="JACXWD010000176">
    <property type="protein sequence ID" value="MBD3869719.1"/>
    <property type="molecule type" value="Genomic_DNA"/>
</dbReference>
<feature type="non-terminal residue" evidence="7">
    <location>
        <position position="1"/>
    </location>
</feature>
<dbReference type="SUPFAM" id="SSF82171">
    <property type="entry name" value="DPP6 N-terminal domain-like"/>
    <property type="match status" value="1"/>
</dbReference>
<protein>
    <recommendedName>
        <fullName evidence="1">non-specific serine/threonine protein kinase</fullName>
        <ecNumber evidence="1">2.7.11.1</ecNumber>
    </recommendedName>
</protein>
<evidence type="ECO:0000256" key="2">
    <source>
        <dbReference type="ARBA" id="ARBA00022679"/>
    </source>
</evidence>
<keyword evidence="2" id="KW-0808">Transferase</keyword>
<dbReference type="InterPro" id="IPR011009">
    <property type="entry name" value="Kinase-like_dom_sf"/>
</dbReference>
<dbReference type="Gene3D" id="2.120.10.30">
    <property type="entry name" value="TolB, C-terminal domain"/>
    <property type="match status" value="2"/>
</dbReference>
<accession>A0A8J7CFM7</accession>
<dbReference type="EC" id="2.7.11.1" evidence="1"/>
<evidence type="ECO:0000256" key="1">
    <source>
        <dbReference type="ARBA" id="ARBA00012513"/>
    </source>
</evidence>
<evidence type="ECO:0000259" key="6">
    <source>
        <dbReference type="PROSITE" id="PS50011"/>
    </source>
</evidence>
<dbReference type="AlphaFoldDB" id="A0A8J7CFM7"/>
<dbReference type="Pfam" id="PF07676">
    <property type="entry name" value="PD40"/>
    <property type="match status" value="1"/>
</dbReference>
<dbReference type="Gene3D" id="1.10.510.10">
    <property type="entry name" value="Transferase(Phosphotransferase) domain 1"/>
    <property type="match status" value="1"/>
</dbReference>
<keyword evidence="4 7" id="KW-0418">Kinase</keyword>
<dbReference type="PANTHER" id="PTHR43671">
    <property type="entry name" value="SERINE/THREONINE-PROTEIN KINASE NEK"/>
    <property type="match status" value="1"/>
</dbReference>
<dbReference type="Proteomes" id="UP000648239">
    <property type="component" value="Unassembled WGS sequence"/>
</dbReference>